<feature type="compositionally biased region" description="Basic and acidic residues" evidence="1">
    <location>
        <begin position="1"/>
        <end position="11"/>
    </location>
</feature>
<dbReference type="AlphaFoldDB" id="A0A8K0TJ87"/>
<keyword evidence="4" id="KW-1185">Reference proteome</keyword>
<keyword evidence="2" id="KW-1133">Transmembrane helix</keyword>
<evidence type="ECO:0000256" key="1">
    <source>
        <dbReference type="SAM" id="MobiDB-lite"/>
    </source>
</evidence>
<feature type="compositionally biased region" description="Pro residues" evidence="1">
    <location>
        <begin position="84"/>
        <end position="97"/>
    </location>
</feature>
<name>A0A8K0TJ87_9PEZI</name>
<feature type="transmembrane region" description="Helical" evidence="2">
    <location>
        <begin position="111"/>
        <end position="130"/>
    </location>
</feature>
<accession>A0A8K0TJ87</accession>
<feature type="region of interest" description="Disordered" evidence="1">
    <location>
        <begin position="1"/>
        <end position="36"/>
    </location>
</feature>
<keyword evidence="2" id="KW-0472">Membrane</keyword>
<organism evidence="3 4">
    <name type="scientific">Plectosphaerella cucumerina</name>
    <dbReference type="NCBI Taxonomy" id="40658"/>
    <lineage>
        <taxon>Eukaryota</taxon>
        <taxon>Fungi</taxon>
        <taxon>Dikarya</taxon>
        <taxon>Ascomycota</taxon>
        <taxon>Pezizomycotina</taxon>
        <taxon>Sordariomycetes</taxon>
        <taxon>Hypocreomycetidae</taxon>
        <taxon>Glomerellales</taxon>
        <taxon>Plectosphaerellaceae</taxon>
        <taxon>Plectosphaerella</taxon>
    </lineage>
</organism>
<evidence type="ECO:0000256" key="2">
    <source>
        <dbReference type="SAM" id="Phobius"/>
    </source>
</evidence>
<evidence type="ECO:0000313" key="4">
    <source>
        <dbReference type="Proteomes" id="UP000813385"/>
    </source>
</evidence>
<evidence type="ECO:0000313" key="3">
    <source>
        <dbReference type="EMBL" id="KAH7363505.1"/>
    </source>
</evidence>
<sequence length="279" mass="30078">MSNQEDVDRIESVAIPVGPEEDDWIVTPPEDTGTPNLTQARSFEQHLQDAFAVRPVSTLGVATAPPSYRSRQATLPPYREETPPLAPTPARAPPQAPAPTHLREQLRWTTGMYGALLFIFLAQVLTAALCTDGSRMLARTPGSAARSRGLLAVLASTVVEMIFVWALAPMAHRIAGGAILAIVYALMAVEVVATSSFLFHCVALDRRAAVCYGLPAAPSSDCRYGLSRAIGIGCLRIIVAAPCYFAIFAPYVRRWWPGWFGGAEEVALERRDGQTAATS</sequence>
<dbReference type="Proteomes" id="UP000813385">
    <property type="component" value="Unassembled WGS sequence"/>
</dbReference>
<keyword evidence="2" id="KW-0812">Transmembrane</keyword>
<feature type="region of interest" description="Disordered" evidence="1">
    <location>
        <begin position="62"/>
        <end position="98"/>
    </location>
</feature>
<feature type="transmembrane region" description="Helical" evidence="2">
    <location>
        <begin position="174"/>
        <end position="199"/>
    </location>
</feature>
<gene>
    <name evidence="3" type="ORF">B0T11DRAFT_329477</name>
</gene>
<dbReference type="EMBL" id="JAGPXD010000003">
    <property type="protein sequence ID" value="KAH7363505.1"/>
    <property type="molecule type" value="Genomic_DNA"/>
</dbReference>
<feature type="transmembrane region" description="Helical" evidence="2">
    <location>
        <begin position="150"/>
        <end position="168"/>
    </location>
</feature>
<reference evidence="3" key="1">
    <citation type="journal article" date="2021" name="Nat. Commun.">
        <title>Genetic determinants of endophytism in the Arabidopsis root mycobiome.</title>
        <authorList>
            <person name="Mesny F."/>
            <person name="Miyauchi S."/>
            <person name="Thiergart T."/>
            <person name="Pickel B."/>
            <person name="Atanasova L."/>
            <person name="Karlsson M."/>
            <person name="Huettel B."/>
            <person name="Barry K.W."/>
            <person name="Haridas S."/>
            <person name="Chen C."/>
            <person name="Bauer D."/>
            <person name="Andreopoulos W."/>
            <person name="Pangilinan J."/>
            <person name="LaButti K."/>
            <person name="Riley R."/>
            <person name="Lipzen A."/>
            <person name="Clum A."/>
            <person name="Drula E."/>
            <person name="Henrissat B."/>
            <person name="Kohler A."/>
            <person name="Grigoriev I.V."/>
            <person name="Martin F.M."/>
            <person name="Hacquard S."/>
        </authorList>
    </citation>
    <scope>NUCLEOTIDE SEQUENCE</scope>
    <source>
        <strain evidence="3">MPI-CAGE-AT-0016</strain>
    </source>
</reference>
<protein>
    <submittedName>
        <fullName evidence="3">Uncharacterized protein</fullName>
    </submittedName>
</protein>
<comment type="caution">
    <text evidence="3">The sequence shown here is derived from an EMBL/GenBank/DDBJ whole genome shotgun (WGS) entry which is preliminary data.</text>
</comment>
<proteinExistence type="predicted"/>
<feature type="transmembrane region" description="Helical" evidence="2">
    <location>
        <begin position="233"/>
        <end position="252"/>
    </location>
</feature>